<evidence type="ECO:0000256" key="1">
    <source>
        <dbReference type="ARBA" id="ARBA00025714"/>
    </source>
</evidence>
<dbReference type="PANTHER" id="PTHR42820">
    <property type="entry name" value="SHORT-CHAIN DEHYDROGENASE REDUCTASE"/>
    <property type="match status" value="1"/>
</dbReference>
<name>A0AAX6DGP7_IRIPA</name>
<dbReference type="SUPFAM" id="SSF51735">
    <property type="entry name" value="NAD(P)-binding Rossmann-fold domains"/>
    <property type="match status" value="1"/>
</dbReference>
<dbReference type="Proteomes" id="UP001140949">
    <property type="component" value="Unassembled WGS sequence"/>
</dbReference>
<protein>
    <recommendedName>
        <fullName evidence="5">Noroxomaritidine/norcraugsodine reductase</fullName>
    </recommendedName>
</protein>
<evidence type="ECO:0000313" key="6">
    <source>
        <dbReference type="EMBL" id="KAJ6790947.1"/>
    </source>
</evidence>
<comment type="caution">
    <text evidence="6">The sequence shown here is derived from an EMBL/GenBank/DDBJ whole genome shotgun (WGS) entry which is preliminary data.</text>
</comment>
<comment type="catalytic activity">
    <reaction evidence="2">
        <text>(10bS,4aR)-noroxomaritidine + NADPH + H(+) = (10bS,4aR)-oxomaritidine + NADP(+)</text>
        <dbReference type="Rhea" id="RHEA:63200"/>
        <dbReference type="ChEBI" id="CHEBI:15378"/>
        <dbReference type="ChEBI" id="CHEBI:57783"/>
        <dbReference type="ChEBI" id="CHEBI:58349"/>
        <dbReference type="ChEBI" id="CHEBI:133996"/>
        <dbReference type="ChEBI" id="CHEBI:146209"/>
    </reaction>
    <physiologicalReaction direction="left-to-right" evidence="2">
        <dbReference type="Rhea" id="RHEA:63201"/>
    </physiologicalReaction>
</comment>
<dbReference type="PANTHER" id="PTHR42820:SF16">
    <property type="entry name" value="SHORT-CHAIN DEHYDROGENASE REDUCTASE 3B"/>
    <property type="match status" value="1"/>
</dbReference>
<comment type="similarity">
    <text evidence="1">Belongs to the short-chain dehydrogenases/reductases (SDR) family. SDR65C subfamily.</text>
</comment>
<dbReference type="EMBL" id="JANAVB010044819">
    <property type="protein sequence ID" value="KAJ6790947.1"/>
    <property type="molecule type" value="Genomic_DNA"/>
</dbReference>
<dbReference type="FunFam" id="3.40.50.720:FF:000084">
    <property type="entry name" value="Short-chain dehydrogenase reductase"/>
    <property type="match status" value="1"/>
</dbReference>
<evidence type="ECO:0000256" key="2">
    <source>
        <dbReference type="ARBA" id="ARBA00050958"/>
    </source>
</evidence>
<comment type="catalytic activity">
    <reaction evidence="3">
        <text>(10bR,4aS)-noroxomaritidine + NADPH + H(+) = (10bR,4aS)-oxomaritidine + NADP(+)</text>
        <dbReference type="Rhea" id="RHEA:63196"/>
        <dbReference type="ChEBI" id="CHEBI:15378"/>
        <dbReference type="ChEBI" id="CHEBI:57783"/>
        <dbReference type="ChEBI" id="CHEBI:58349"/>
        <dbReference type="ChEBI" id="CHEBI:133995"/>
        <dbReference type="ChEBI" id="CHEBI:146208"/>
    </reaction>
    <physiologicalReaction direction="left-to-right" evidence="3">
        <dbReference type="Rhea" id="RHEA:63197"/>
    </physiologicalReaction>
</comment>
<organism evidence="6 7">
    <name type="scientific">Iris pallida</name>
    <name type="common">Sweet iris</name>
    <dbReference type="NCBI Taxonomy" id="29817"/>
    <lineage>
        <taxon>Eukaryota</taxon>
        <taxon>Viridiplantae</taxon>
        <taxon>Streptophyta</taxon>
        <taxon>Embryophyta</taxon>
        <taxon>Tracheophyta</taxon>
        <taxon>Spermatophyta</taxon>
        <taxon>Magnoliopsida</taxon>
        <taxon>Liliopsida</taxon>
        <taxon>Asparagales</taxon>
        <taxon>Iridaceae</taxon>
        <taxon>Iridoideae</taxon>
        <taxon>Irideae</taxon>
        <taxon>Iris</taxon>
    </lineage>
</organism>
<reference evidence="6" key="1">
    <citation type="journal article" date="2023" name="GigaByte">
        <title>Genome assembly of the bearded iris, Iris pallida Lam.</title>
        <authorList>
            <person name="Bruccoleri R.E."/>
            <person name="Oakeley E.J."/>
            <person name="Faust A.M.E."/>
            <person name="Altorfer M."/>
            <person name="Dessus-Babus S."/>
            <person name="Burckhardt D."/>
            <person name="Oertli M."/>
            <person name="Naumann U."/>
            <person name="Petersen F."/>
            <person name="Wong J."/>
        </authorList>
    </citation>
    <scope>NUCLEOTIDE SEQUENCE</scope>
    <source>
        <strain evidence="6">GSM-AAB239-AS_SAM_17_03QT</strain>
    </source>
</reference>
<reference evidence="6" key="2">
    <citation type="submission" date="2023-04" db="EMBL/GenBank/DDBJ databases">
        <authorList>
            <person name="Bruccoleri R.E."/>
            <person name="Oakeley E.J."/>
            <person name="Faust A.-M."/>
            <person name="Dessus-Babus S."/>
            <person name="Altorfer M."/>
            <person name="Burckhardt D."/>
            <person name="Oertli M."/>
            <person name="Naumann U."/>
            <person name="Petersen F."/>
            <person name="Wong J."/>
        </authorList>
    </citation>
    <scope>NUCLEOTIDE SEQUENCE</scope>
    <source>
        <strain evidence="6">GSM-AAB239-AS_SAM_17_03QT</strain>
        <tissue evidence="6">Leaf</tissue>
    </source>
</reference>
<dbReference type="PRINTS" id="PR00080">
    <property type="entry name" value="SDRFAMILY"/>
</dbReference>
<evidence type="ECO:0000256" key="3">
    <source>
        <dbReference type="ARBA" id="ARBA00052456"/>
    </source>
</evidence>
<dbReference type="PRINTS" id="PR00081">
    <property type="entry name" value="GDHRDH"/>
</dbReference>
<comment type="function">
    <text evidence="4">In the Amaryllidaceae alkaloids biosynthesic pathway, catalyzes the conversion of noroxomaritidine to oxomaritidine, a precursor of haemanthamine- and crinamine-type alkaloids, promising anticancer agents. Can also, to some extent, catalyze the condensation of 3,4-dihydroxybenzaldehyde (3,4-DHBA) and tyramine to produce norbelladine, and of isovanillin and tyramine to produce 4'-O-methylnorbelladine.</text>
</comment>
<evidence type="ECO:0000256" key="4">
    <source>
        <dbReference type="ARBA" id="ARBA00055943"/>
    </source>
</evidence>
<gene>
    <name evidence="6" type="ORF">M6B38_246790</name>
</gene>
<sequence length="268" mass="26857">MAKKMLEGKVAIITGAASGIGEAAARLFAAQGAFVVIADIQDQLGLAVAASIGPGRCSYRHCDVTDEEQVESAVAHAVSARGRLDIMYSNAGVMGPAAGVVDLDKAEFDRAMAVNVGGAALAIKHAARAMLAGGVRGAIVCTASATGHQAGLGPAAYTVSKHALVGLVRAAAGELGSGGIRVNCVSPFGVATPMSCGLNGLTPEMLEATSCRLSNLKGTVLKASHVAQAALFLASDQSVYVSGHDLLVDGGSTVVYAGLQQLIGSSRL</sequence>
<proteinExistence type="inferred from homology"/>
<dbReference type="Pfam" id="PF13561">
    <property type="entry name" value="adh_short_C2"/>
    <property type="match status" value="1"/>
</dbReference>
<keyword evidence="7" id="KW-1185">Reference proteome</keyword>
<evidence type="ECO:0000313" key="7">
    <source>
        <dbReference type="Proteomes" id="UP001140949"/>
    </source>
</evidence>
<dbReference type="InterPro" id="IPR036291">
    <property type="entry name" value="NAD(P)-bd_dom_sf"/>
</dbReference>
<evidence type="ECO:0000256" key="5">
    <source>
        <dbReference type="ARBA" id="ARBA00069361"/>
    </source>
</evidence>
<dbReference type="AlphaFoldDB" id="A0AAX6DGP7"/>
<accession>A0AAX6DGP7</accession>
<dbReference type="Gene3D" id="3.40.50.720">
    <property type="entry name" value="NAD(P)-binding Rossmann-like Domain"/>
    <property type="match status" value="1"/>
</dbReference>
<dbReference type="InterPro" id="IPR002347">
    <property type="entry name" value="SDR_fam"/>
</dbReference>